<evidence type="ECO:0000256" key="4">
    <source>
        <dbReference type="SAM" id="MobiDB-lite"/>
    </source>
</evidence>
<name>A0A6A6XRW8_9PLEO</name>
<dbReference type="AlphaFoldDB" id="A0A6A6XRW8"/>
<dbReference type="InterPro" id="IPR036788">
    <property type="entry name" value="T_IF-3_C_sf"/>
</dbReference>
<evidence type="ECO:0000313" key="6">
    <source>
        <dbReference type="Proteomes" id="UP000799757"/>
    </source>
</evidence>
<evidence type="ECO:0000313" key="5">
    <source>
        <dbReference type="EMBL" id="KAF2799311.1"/>
    </source>
</evidence>
<evidence type="ECO:0000256" key="3">
    <source>
        <dbReference type="ARBA" id="ARBA00022917"/>
    </source>
</evidence>
<dbReference type="EMBL" id="MU001766">
    <property type="protein sequence ID" value="KAF2799311.1"/>
    <property type="molecule type" value="Genomic_DNA"/>
</dbReference>
<dbReference type="InterPro" id="IPR001288">
    <property type="entry name" value="Translation_initiation_fac_3"/>
</dbReference>
<dbReference type="GO" id="GO:0032790">
    <property type="term" value="P:ribosome disassembly"/>
    <property type="evidence" value="ECO:0007669"/>
    <property type="project" value="TreeGrafter"/>
</dbReference>
<reference evidence="5" key="1">
    <citation type="journal article" date="2020" name="Stud. Mycol.">
        <title>101 Dothideomycetes genomes: a test case for predicting lifestyles and emergence of pathogens.</title>
        <authorList>
            <person name="Haridas S."/>
            <person name="Albert R."/>
            <person name="Binder M."/>
            <person name="Bloem J."/>
            <person name="Labutti K."/>
            <person name="Salamov A."/>
            <person name="Andreopoulos B."/>
            <person name="Baker S."/>
            <person name="Barry K."/>
            <person name="Bills G."/>
            <person name="Bluhm B."/>
            <person name="Cannon C."/>
            <person name="Castanera R."/>
            <person name="Culley D."/>
            <person name="Daum C."/>
            <person name="Ezra D."/>
            <person name="Gonzalez J."/>
            <person name="Henrissat B."/>
            <person name="Kuo A."/>
            <person name="Liang C."/>
            <person name="Lipzen A."/>
            <person name="Lutzoni F."/>
            <person name="Magnuson J."/>
            <person name="Mondo S."/>
            <person name="Nolan M."/>
            <person name="Ohm R."/>
            <person name="Pangilinan J."/>
            <person name="Park H.-J."/>
            <person name="Ramirez L."/>
            <person name="Alfaro M."/>
            <person name="Sun H."/>
            <person name="Tritt A."/>
            <person name="Yoshinaga Y."/>
            <person name="Zwiers L.-H."/>
            <person name="Turgeon B."/>
            <person name="Goodwin S."/>
            <person name="Spatafora J."/>
            <person name="Crous P."/>
            <person name="Grigoriev I."/>
        </authorList>
    </citation>
    <scope>NUCLEOTIDE SEQUENCE</scope>
    <source>
        <strain evidence="5">CBS 109.77</strain>
    </source>
</reference>
<accession>A0A6A6XRW8</accession>
<dbReference type="PANTHER" id="PTHR10938:SF0">
    <property type="entry name" value="TRANSLATION INITIATION FACTOR IF-3, MITOCHONDRIAL"/>
    <property type="match status" value="1"/>
</dbReference>
<keyword evidence="6" id="KW-1185">Reference proteome</keyword>
<keyword evidence="3" id="KW-0648">Protein biosynthesis</keyword>
<dbReference type="SUPFAM" id="SSF55200">
    <property type="entry name" value="Translation initiation factor IF3, C-terminal domain"/>
    <property type="match status" value="1"/>
</dbReference>
<dbReference type="GO" id="GO:0005739">
    <property type="term" value="C:mitochondrion"/>
    <property type="evidence" value="ECO:0007669"/>
    <property type="project" value="TreeGrafter"/>
</dbReference>
<dbReference type="GO" id="GO:0043022">
    <property type="term" value="F:ribosome binding"/>
    <property type="evidence" value="ECO:0007669"/>
    <property type="project" value="TreeGrafter"/>
</dbReference>
<evidence type="ECO:0008006" key="7">
    <source>
        <dbReference type="Google" id="ProtNLM"/>
    </source>
</evidence>
<sequence>MPPIHIASTSRALYRVFIAPTLTIPLRPQPSILIFSTPTLLPITTTRPKSYKKPAVRHALSDHFTYDSAITSPRINMVDASGVFRNNISLSTAQSSFNRTTHHLVQLTEGKVDEYGHPDLEDLPTCKVISKMDLRAQHQKKLDLERRQSKGLGVGPSTKNLELNWAIAGGDLKHRLGKMKEFLTEGRKVEILFGAKRRGRVANKEECEALMASVRSAVEECKGASQVKEPEGVVGGVLTMFFQGRRLEGAGERKEEARKGRRKSEQEREGEEKEKEAAVA</sequence>
<dbReference type="Gene3D" id="3.30.110.10">
    <property type="entry name" value="Translation initiation factor 3 (IF-3), C-terminal domain"/>
    <property type="match status" value="1"/>
</dbReference>
<evidence type="ECO:0000256" key="2">
    <source>
        <dbReference type="ARBA" id="ARBA00022540"/>
    </source>
</evidence>
<gene>
    <name evidence="5" type="ORF">K505DRAFT_321206</name>
</gene>
<proteinExistence type="inferred from homology"/>
<protein>
    <recommendedName>
        <fullName evidence="7">Translation initiation factor 3 N-terminal domain-containing protein</fullName>
    </recommendedName>
</protein>
<feature type="region of interest" description="Disordered" evidence="4">
    <location>
        <begin position="249"/>
        <end position="280"/>
    </location>
</feature>
<dbReference type="Proteomes" id="UP000799757">
    <property type="component" value="Unassembled WGS sequence"/>
</dbReference>
<evidence type="ECO:0000256" key="1">
    <source>
        <dbReference type="ARBA" id="ARBA00005439"/>
    </source>
</evidence>
<comment type="similarity">
    <text evidence="1">Belongs to the IF-3 family.</text>
</comment>
<organism evidence="5 6">
    <name type="scientific">Melanomma pulvis-pyrius CBS 109.77</name>
    <dbReference type="NCBI Taxonomy" id="1314802"/>
    <lineage>
        <taxon>Eukaryota</taxon>
        <taxon>Fungi</taxon>
        <taxon>Dikarya</taxon>
        <taxon>Ascomycota</taxon>
        <taxon>Pezizomycotina</taxon>
        <taxon>Dothideomycetes</taxon>
        <taxon>Pleosporomycetidae</taxon>
        <taxon>Pleosporales</taxon>
        <taxon>Melanommataceae</taxon>
        <taxon>Melanomma</taxon>
    </lineage>
</organism>
<dbReference type="GO" id="GO:0003743">
    <property type="term" value="F:translation initiation factor activity"/>
    <property type="evidence" value="ECO:0007669"/>
    <property type="project" value="UniProtKB-KW"/>
</dbReference>
<dbReference type="PANTHER" id="PTHR10938">
    <property type="entry name" value="TRANSLATION INITIATION FACTOR IF-3"/>
    <property type="match status" value="1"/>
</dbReference>
<dbReference type="GO" id="GO:0070124">
    <property type="term" value="P:mitochondrial translational initiation"/>
    <property type="evidence" value="ECO:0007669"/>
    <property type="project" value="TreeGrafter"/>
</dbReference>
<keyword evidence="2" id="KW-0396">Initiation factor</keyword>
<dbReference type="OrthoDB" id="21573at2759"/>